<dbReference type="SUPFAM" id="SSF46894">
    <property type="entry name" value="C-terminal effector domain of the bipartite response regulators"/>
    <property type="match status" value="1"/>
</dbReference>
<dbReference type="Gene3D" id="6.10.250.690">
    <property type="match status" value="1"/>
</dbReference>
<feature type="domain" description="Response regulatory" evidence="8">
    <location>
        <begin position="2"/>
        <end position="115"/>
    </location>
</feature>
<dbReference type="InterPro" id="IPR016032">
    <property type="entry name" value="Sig_transdc_resp-reg_C-effctor"/>
</dbReference>
<dbReference type="InterPro" id="IPR011006">
    <property type="entry name" value="CheY-like_superfamily"/>
</dbReference>
<keyword evidence="11" id="KW-1185">Reference proteome</keyword>
<accession>A0A371J625</accession>
<proteinExistence type="predicted"/>
<dbReference type="CDD" id="cd00383">
    <property type="entry name" value="trans_reg_C"/>
    <property type="match status" value="1"/>
</dbReference>
<dbReference type="GO" id="GO:0032993">
    <property type="term" value="C:protein-DNA complex"/>
    <property type="evidence" value="ECO:0007669"/>
    <property type="project" value="TreeGrafter"/>
</dbReference>
<dbReference type="RefSeq" id="WP_094369419.1">
    <property type="nucleotide sequence ID" value="NZ_NOJY02000008.1"/>
</dbReference>
<dbReference type="Pfam" id="PF00072">
    <property type="entry name" value="Response_reg"/>
    <property type="match status" value="1"/>
</dbReference>
<evidence type="ECO:0000259" key="9">
    <source>
        <dbReference type="PROSITE" id="PS51755"/>
    </source>
</evidence>
<dbReference type="GO" id="GO:0000156">
    <property type="term" value="F:phosphorelay response regulator activity"/>
    <property type="evidence" value="ECO:0007669"/>
    <property type="project" value="TreeGrafter"/>
</dbReference>
<dbReference type="InterPro" id="IPR036388">
    <property type="entry name" value="WH-like_DNA-bd_sf"/>
</dbReference>
<comment type="caution">
    <text evidence="10">The sequence shown here is derived from an EMBL/GenBank/DDBJ whole genome shotgun (WGS) entry which is preliminary data.</text>
</comment>
<dbReference type="InterPro" id="IPR039420">
    <property type="entry name" value="WalR-like"/>
</dbReference>
<dbReference type="Proteomes" id="UP000215694">
    <property type="component" value="Unassembled WGS sequence"/>
</dbReference>
<evidence type="ECO:0000259" key="8">
    <source>
        <dbReference type="PROSITE" id="PS50110"/>
    </source>
</evidence>
<sequence length="231" mass="27043">MNILLIEDDIKLKKYISEYLQAYDYSVETIEDFDNVMDRVREVNPNLIILDINLPKFDGFYFLRLIRKIYTTPVIILSARSDEGEQIRGMELGADDYITKPFVVGILLAKINALLRRINEYKETEIDEYEINKSNDELSLIHESMKLKYKDVIVELTKNEYRLLNILIRKKGEIITREEMLEALWDDVSFVDDNTLTVNMTRVKKKLSDLGIENTIVTKRGVGYVFNKSNN</sequence>
<dbReference type="GO" id="GO:0006355">
    <property type="term" value="P:regulation of DNA-templated transcription"/>
    <property type="evidence" value="ECO:0007669"/>
    <property type="project" value="InterPro"/>
</dbReference>
<keyword evidence="4" id="KW-0804">Transcription</keyword>
<evidence type="ECO:0000256" key="1">
    <source>
        <dbReference type="ARBA" id="ARBA00018672"/>
    </source>
</evidence>
<evidence type="ECO:0000256" key="2">
    <source>
        <dbReference type="ARBA" id="ARBA00023015"/>
    </source>
</evidence>
<dbReference type="Gene3D" id="3.40.50.2300">
    <property type="match status" value="1"/>
</dbReference>
<dbReference type="PROSITE" id="PS50110">
    <property type="entry name" value="RESPONSE_REGULATORY"/>
    <property type="match status" value="1"/>
</dbReference>
<reference evidence="10 11" key="1">
    <citation type="journal article" date="2017" name="Genome Announc.">
        <title>Draft Genome Sequence of Romboutsia weinsteinii sp. nov. Strain CCRI-19649(T) Isolated from Surface Water.</title>
        <authorList>
            <person name="Maheux A.F."/>
            <person name="Boudreau D.K."/>
            <person name="Berube E."/>
            <person name="Boissinot M."/>
            <person name="Cantin P."/>
            <person name="Raymond F."/>
            <person name="Corbeil J."/>
            <person name="Omar R.F."/>
            <person name="Bergeron M.G."/>
        </authorList>
    </citation>
    <scope>NUCLEOTIDE SEQUENCE [LARGE SCALE GENOMIC DNA]</scope>
    <source>
        <strain evidence="10 11">CCRI-19649</strain>
    </source>
</reference>
<dbReference type="SMART" id="SM00448">
    <property type="entry name" value="REC"/>
    <property type="match status" value="1"/>
</dbReference>
<dbReference type="InterPro" id="IPR001789">
    <property type="entry name" value="Sig_transdc_resp-reg_receiver"/>
</dbReference>
<feature type="DNA-binding region" description="OmpR/PhoB-type" evidence="7">
    <location>
        <begin position="129"/>
        <end position="228"/>
    </location>
</feature>
<keyword evidence="2" id="KW-0805">Transcription regulation</keyword>
<evidence type="ECO:0000256" key="5">
    <source>
        <dbReference type="ARBA" id="ARBA00024867"/>
    </source>
</evidence>
<dbReference type="GO" id="GO:0005829">
    <property type="term" value="C:cytosol"/>
    <property type="evidence" value="ECO:0007669"/>
    <property type="project" value="TreeGrafter"/>
</dbReference>
<keyword evidence="3 7" id="KW-0238">DNA-binding</keyword>
<keyword evidence="6" id="KW-0597">Phosphoprotein</keyword>
<gene>
    <name evidence="10" type="ORF">CHL78_006235</name>
</gene>
<comment type="function">
    <text evidence="5">May play the central regulatory role in sporulation. It may be an element of the effector pathway responsible for the activation of sporulation genes in response to nutritional stress. Spo0A may act in concert with spo0H (a sigma factor) to control the expression of some genes that are critical to the sporulation process.</text>
</comment>
<evidence type="ECO:0000313" key="11">
    <source>
        <dbReference type="Proteomes" id="UP000215694"/>
    </source>
</evidence>
<evidence type="ECO:0000256" key="6">
    <source>
        <dbReference type="PROSITE-ProRule" id="PRU00169"/>
    </source>
</evidence>
<dbReference type="Gene3D" id="1.10.10.10">
    <property type="entry name" value="Winged helix-like DNA-binding domain superfamily/Winged helix DNA-binding domain"/>
    <property type="match status" value="1"/>
</dbReference>
<name>A0A371J625_9FIRM</name>
<dbReference type="OrthoDB" id="9790442at2"/>
<feature type="domain" description="OmpR/PhoB-type" evidence="9">
    <location>
        <begin position="129"/>
        <end position="228"/>
    </location>
</feature>
<dbReference type="EMBL" id="NOJY02000008">
    <property type="protein sequence ID" value="RDY28184.1"/>
    <property type="molecule type" value="Genomic_DNA"/>
</dbReference>
<evidence type="ECO:0000256" key="3">
    <source>
        <dbReference type="ARBA" id="ARBA00023125"/>
    </source>
</evidence>
<dbReference type="Pfam" id="PF00486">
    <property type="entry name" value="Trans_reg_C"/>
    <property type="match status" value="1"/>
</dbReference>
<dbReference type="PROSITE" id="PS51755">
    <property type="entry name" value="OMPR_PHOB"/>
    <property type="match status" value="1"/>
</dbReference>
<dbReference type="InterPro" id="IPR001867">
    <property type="entry name" value="OmpR/PhoB-type_DNA-bd"/>
</dbReference>
<evidence type="ECO:0000313" key="10">
    <source>
        <dbReference type="EMBL" id="RDY28184.1"/>
    </source>
</evidence>
<dbReference type="GO" id="GO:0000976">
    <property type="term" value="F:transcription cis-regulatory region binding"/>
    <property type="evidence" value="ECO:0007669"/>
    <property type="project" value="TreeGrafter"/>
</dbReference>
<protein>
    <recommendedName>
        <fullName evidence="1">Stage 0 sporulation protein A homolog</fullName>
    </recommendedName>
</protein>
<dbReference type="SMART" id="SM00862">
    <property type="entry name" value="Trans_reg_C"/>
    <property type="match status" value="1"/>
</dbReference>
<dbReference type="PANTHER" id="PTHR48111">
    <property type="entry name" value="REGULATOR OF RPOS"/>
    <property type="match status" value="1"/>
</dbReference>
<dbReference type="AlphaFoldDB" id="A0A371J625"/>
<feature type="modified residue" description="4-aspartylphosphate" evidence="6">
    <location>
        <position position="51"/>
    </location>
</feature>
<dbReference type="PANTHER" id="PTHR48111:SF43">
    <property type="entry name" value="STAGE 0 SPORULATION PROTEIN A HOMOLOG"/>
    <property type="match status" value="1"/>
</dbReference>
<evidence type="ECO:0000256" key="4">
    <source>
        <dbReference type="ARBA" id="ARBA00023163"/>
    </source>
</evidence>
<evidence type="ECO:0000256" key="7">
    <source>
        <dbReference type="PROSITE-ProRule" id="PRU01091"/>
    </source>
</evidence>
<organism evidence="10 11">
    <name type="scientific">Romboutsia weinsteinii</name>
    <dbReference type="NCBI Taxonomy" id="2020949"/>
    <lineage>
        <taxon>Bacteria</taxon>
        <taxon>Bacillati</taxon>
        <taxon>Bacillota</taxon>
        <taxon>Clostridia</taxon>
        <taxon>Peptostreptococcales</taxon>
        <taxon>Peptostreptococcaceae</taxon>
        <taxon>Romboutsia</taxon>
    </lineage>
</organism>
<dbReference type="SUPFAM" id="SSF52172">
    <property type="entry name" value="CheY-like"/>
    <property type="match status" value="1"/>
</dbReference>